<keyword evidence="2 8" id="KW-0812">Transmembrane</keyword>
<evidence type="ECO:0000256" key="8">
    <source>
        <dbReference type="SAM" id="Phobius"/>
    </source>
</evidence>
<comment type="subcellular location">
    <subcellularLocation>
        <location evidence="1">Cell membrane</location>
        <topology evidence="1">Multi-pass membrane protein</topology>
    </subcellularLocation>
</comment>
<gene>
    <name evidence="10" type="ORF">FB468_2432</name>
</gene>
<evidence type="ECO:0000256" key="6">
    <source>
        <dbReference type="ARBA" id="ARBA00039715"/>
    </source>
</evidence>
<keyword evidence="4 8" id="KW-0472">Membrane</keyword>
<evidence type="ECO:0000256" key="1">
    <source>
        <dbReference type="ARBA" id="ARBA00004651"/>
    </source>
</evidence>
<evidence type="ECO:0000259" key="9">
    <source>
        <dbReference type="PROSITE" id="PS50850"/>
    </source>
</evidence>
<dbReference type="PANTHER" id="PTHR23519">
    <property type="entry name" value="AUTOPHAGY-RELATED PROTEIN 22"/>
    <property type="match status" value="1"/>
</dbReference>
<reference evidence="10 11" key="1">
    <citation type="submission" date="2019-06" db="EMBL/GenBank/DDBJ databases">
        <title>Sequencing the genomes of 1000 actinobacteria strains.</title>
        <authorList>
            <person name="Klenk H.-P."/>
        </authorList>
    </citation>
    <scope>NUCLEOTIDE SEQUENCE [LARGE SCALE GENOMIC DNA]</scope>
    <source>
        <strain evidence="10 11">DSM 8803</strain>
    </source>
</reference>
<dbReference type="OrthoDB" id="9768783at2"/>
<keyword evidence="3 8" id="KW-1133">Transmembrane helix</keyword>
<evidence type="ECO:0000313" key="11">
    <source>
        <dbReference type="Proteomes" id="UP000319094"/>
    </source>
</evidence>
<feature type="transmembrane region" description="Helical" evidence="8">
    <location>
        <begin position="365"/>
        <end position="381"/>
    </location>
</feature>
<dbReference type="Pfam" id="PF07690">
    <property type="entry name" value="MFS_1"/>
    <property type="match status" value="1"/>
</dbReference>
<evidence type="ECO:0000256" key="5">
    <source>
        <dbReference type="ARBA" id="ARBA00038245"/>
    </source>
</evidence>
<dbReference type="InterPro" id="IPR050495">
    <property type="entry name" value="ATG22/LtaA_families"/>
</dbReference>
<dbReference type="SUPFAM" id="SSF103473">
    <property type="entry name" value="MFS general substrate transporter"/>
    <property type="match status" value="1"/>
</dbReference>
<feature type="transmembrane region" description="Helical" evidence="8">
    <location>
        <begin position="143"/>
        <end position="166"/>
    </location>
</feature>
<evidence type="ECO:0000313" key="10">
    <source>
        <dbReference type="EMBL" id="TQL44375.1"/>
    </source>
</evidence>
<feature type="transmembrane region" description="Helical" evidence="8">
    <location>
        <begin position="187"/>
        <end position="208"/>
    </location>
</feature>
<dbReference type="AlphaFoldDB" id="A0A542Y8G9"/>
<organism evidence="10 11">
    <name type="scientific">Leucobacter komagatae</name>
    <dbReference type="NCBI Taxonomy" id="55969"/>
    <lineage>
        <taxon>Bacteria</taxon>
        <taxon>Bacillati</taxon>
        <taxon>Actinomycetota</taxon>
        <taxon>Actinomycetes</taxon>
        <taxon>Micrococcales</taxon>
        <taxon>Microbacteriaceae</taxon>
        <taxon>Leucobacter</taxon>
    </lineage>
</organism>
<dbReference type="EMBL" id="VFON01000001">
    <property type="protein sequence ID" value="TQL44375.1"/>
    <property type="molecule type" value="Genomic_DNA"/>
</dbReference>
<proteinExistence type="inferred from homology"/>
<comment type="caution">
    <text evidence="10">The sequence shown here is derived from an EMBL/GenBank/DDBJ whole genome shotgun (WGS) entry which is preliminary data.</text>
</comment>
<name>A0A542Y8G9_9MICO</name>
<dbReference type="Proteomes" id="UP000319094">
    <property type="component" value="Unassembled WGS sequence"/>
</dbReference>
<dbReference type="PROSITE" id="PS50850">
    <property type="entry name" value="MFS"/>
    <property type="match status" value="1"/>
</dbReference>
<dbReference type="Gene3D" id="1.20.1250.20">
    <property type="entry name" value="MFS general substrate transporter like domains"/>
    <property type="match status" value="1"/>
</dbReference>
<dbReference type="GO" id="GO:0005886">
    <property type="term" value="C:plasma membrane"/>
    <property type="evidence" value="ECO:0007669"/>
    <property type="project" value="UniProtKB-SubCell"/>
</dbReference>
<protein>
    <recommendedName>
        <fullName evidence="6">Proton-coupled antiporter flippase LtaA</fullName>
    </recommendedName>
    <alternativeName>
        <fullName evidence="7">Lipoteichoic acid protein A</fullName>
    </alternativeName>
</protein>
<dbReference type="PANTHER" id="PTHR23519:SF1">
    <property type="entry name" value="AUTOPHAGY-RELATED PROTEIN 22"/>
    <property type="match status" value="1"/>
</dbReference>
<feature type="transmembrane region" description="Helical" evidence="8">
    <location>
        <begin position="432"/>
        <end position="452"/>
    </location>
</feature>
<feature type="transmembrane region" description="Helical" evidence="8">
    <location>
        <begin position="87"/>
        <end position="106"/>
    </location>
</feature>
<evidence type="ECO:0000256" key="4">
    <source>
        <dbReference type="ARBA" id="ARBA00023136"/>
    </source>
</evidence>
<accession>A0A542Y8G9</accession>
<feature type="transmembrane region" description="Helical" evidence="8">
    <location>
        <begin position="288"/>
        <end position="306"/>
    </location>
</feature>
<evidence type="ECO:0000256" key="2">
    <source>
        <dbReference type="ARBA" id="ARBA00022692"/>
    </source>
</evidence>
<dbReference type="InterPro" id="IPR020846">
    <property type="entry name" value="MFS_dom"/>
</dbReference>
<dbReference type="GO" id="GO:0022857">
    <property type="term" value="F:transmembrane transporter activity"/>
    <property type="evidence" value="ECO:0007669"/>
    <property type="project" value="InterPro"/>
</dbReference>
<dbReference type="InterPro" id="IPR036259">
    <property type="entry name" value="MFS_trans_sf"/>
</dbReference>
<feature type="transmembrane region" description="Helical" evidence="8">
    <location>
        <begin position="118"/>
        <end position="137"/>
    </location>
</feature>
<evidence type="ECO:0000256" key="7">
    <source>
        <dbReference type="ARBA" id="ARBA00041534"/>
    </source>
</evidence>
<evidence type="ECO:0000256" key="3">
    <source>
        <dbReference type="ARBA" id="ARBA00022989"/>
    </source>
</evidence>
<feature type="transmembrane region" description="Helical" evidence="8">
    <location>
        <begin position="341"/>
        <end position="359"/>
    </location>
</feature>
<feature type="domain" description="Major facilitator superfamily (MFS) profile" evidence="9">
    <location>
        <begin position="275"/>
        <end position="461"/>
    </location>
</feature>
<keyword evidence="11" id="KW-1185">Reference proteome</keyword>
<dbReference type="InterPro" id="IPR011701">
    <property type="entry name" value="MFS"/>
</dbReference>
<feature type="transmembrane region" description="Helical" evidence="8">
    <location>
        <begin position="312"/>
        <end position="329"/>
    </location>
</feature>
<comment type="similarity">
    <text evidence="5">Belongs to the major facilitator superfamily. LtaA family.</text>
</comment>
<feature type="transmembrane region" description="Helical" evidence="8">
    <location>
        <begin position="220"/>
        <end position="241"/>
    </location>
</feature>
<dbReference type="RefSeq" id="WP_141887570.1">
    <property type="nucleotide sequence ID" value="NZ_BAAAUY010000011.1"/>
</dbReference>
<sequence>MSETTPAQTPQPATKRTVASWALWDWATQPFNSVILTFVWVSLYLVSDAFLPDDVAAQNADGSLVCSQTADAGTAYCTGLAELSANYGWVTFATGIIILLLAPVLGQQADARGNKKRWVVIGTAVLALFQFAMFFVYSDPQFFWFGAAAVAFGSVASEIAGVSYNAMLFDVSTKKTVGRVSGLGWGLGYIGGIVALLIVVALTELNWFGMDVSDGLAYRYIAVGAAVWTIVFSIPFVLWVPEPAARADRPRVGFFRSYAVLARDLGSLFRDHRQTFWFLISSAVYRDGLAGIFAFGGILAAVSFGFSATEVMIFGVALNLVAGVSTIIAGRLDDRFGPRAIIVAALALLVASGLFIFFFREEGKAIFWIGGLILSAAVGPAQASSRSLLTHMTPASMQGEVFGLYATTGRVMSFLSPWLWAAFIGWFGATHFGILGLIIVVALGLLLTLVFVRKPVLTEAD</sequence>